<dbReference type="RefSeq" id="WP_116442303.1">
    <property type="nucleotide sequence ID" value="NZ_BHEO01000008.1"/>
</dbReference>
<dbReference type="InterPro" id="IPR011055">
    <property type="entry name" value="Dup_hybrid_motif"/>
</dbReference>
<dbReference type="InterPro" id="IPR016047">
    <property type="entry name" value="M23ase_b-sheet_dom"/>
</dbReference>
<accession>A0A4R3JNZ1</accession>
<protein>
    <submittedName>
        <fullName evidence="5">Peptidase M23-like protein</fullName>
    </submittedName>
</protein>
<keyword evidence="1" id="KW-0812">Transmembrane</keyword>
<dbReference type="Pfam" id="PF01551">
    <property type="entry name" value="Peptidase_M23"/>
    <property type="match status" value="1"/>
</dbReference>
<evidence type="ECO:0000313" key="7">
    <source>
        <dbReference type="Proteomes" id="UP000702954"/>
    </source>
</evidence>
<evidence type="ECO:0000259" key="3">
    <source>
        <dbReference type="Pfam" id="PF21640"/>
    </source>
</evidence>
<dbReference type="PANTHER" id="PTHR21666:SF268">
    <property type="entry name" value="PEPTIDASE M23 DOMAIN-CONTAINING PROTEIN"/>
    <property type="match status" value="1"/>
</dbReference>
<dbReference type="InterPro" id="IPR050570">
    <property type="entry name" value="Cell_wall_metabolism_enzyme"/>
</dbReference>
<dbReference type="Proteomes" id="UP000702954">
    <property type="component" value="Unassembled WGS sequence"/>
</dbReference>
<sequence>MVVKKNCRAADSMRQGVFGRERIRRILFVFLAAFFCQIGLHEVYEEGKSERLHANTVQTAAFWRQYVTEEMESYIQKAEDPGRDLGIYWLETKFGYETFPWQISGETFQEREKCWKRNPSYESYRNTCRAIWNTVKYFPIPESEKPGRKFVSFADSWMEERNYGGKRGHEGTDLMAGENVRGLYPIISITDGTVAKIGWLEKGGNRIGIWTEAGAYFYYAHLDSYANLKVGDQVKAGQLLGFMGDTGYGEAGTKGMFPVHLHLGIYIYPDGTEMSINPYAILKYAEQKKLRYRY</sequence>
<dbReference type="SUPFAM" id="SSF51261">
    <property type="entry name" value="Duplicated hybrid motif"/>
    <property type="match status" value="1"/>
</dbReference>
<dbReference type="EMBL" id="SLZV01000009">
    <property type="protein sequence ID" value="TCS68312.1"/>
    <property type="molecule type" value="Genomic_DNA"/>
</dbReference>
<dbReference type="PANTHER" id="PTHR21666">
    <property type="entry name" value="PEPTIDASE-RELATED"/>
    <property type="match status" value="1"/>
</dbReference>
<gene>
    <name evidence="5" type="ORF">EDD74_10916</name>
    <name evidence="4" type="ORF">FAEUMB_28870</name>
</gene>
<proteinExistence type="predicted"/>
<evidence type="ECO:0000313" key="5">
    <source>
        <dbReference type="EMBL" id="TCS68312.1"/>
    </source>
</evidence>
<reference evidence="4 7" key="1">
    <citation type="journal article" date="2018" name="Int. J. Syst. Evol. Microbiol.">
        <title>Draft Genome Sequence of Faecalimonas umbilicata JCM 30896T, an Acetate-Producing Bacterium Isolated from Human Feces.</title>
        <authorList>
            <person name="Sakamoto M."/>
            <person name="Ikeyama N."/>
            <person name="Yuki M."/>
            <person name="Ohkuma M."/>
        </authorList>
    </citation>
    <scope>NUCLEOTIDE SEQUENCE [LARGE SCALE GENOMIC DNA]</scope>
    <source>
        <strain evidence="4 7">EGH7</strain>
    </source>
</reference>
<dbReference type="CDD" id="cd12797">
    <property type="entry name" value="M23_peptidase"/>
    <property type="match status" value="1"/>
</dbReference>
<keyword evidence="1" id="KW-0472">Membrane</keyword>
<dbReference type="InterPro" id="IPR048476">
    <property type="entry name" value="LytM_N"/>
</dbReference>
<feature type="domain" description="M23ase beta-sheet core" evidence="2">
    <location>
        <begin position="168"/>
        <end position="267"/>
    </location>
</feature>
<dbReference type="Pfam" id="PF21640">
    <property type="entry name" value="LytM_N"/>
    <property type="match status" value="1"/>
</dbReference>
<dbReference type="GO" id="GO:0004222">
    <property type="term" value="F:metalloendopeptidase activity"/>
    <property type="evidence" value="ECO:0007669"/>
    <property type="project" value="TreeGrafter"/>
</dbReference>
<name>A0A4R3JNZ1_9FIRM</name>
<feature type="transmembrane region" description="Helical" evidence="1">
    <location>
        <begin position="23"/>
        <end position="40"/>
    </location>
</feature>
<evidence type="ECO:0000259" key="2">
    <source>
        <dbReference type="Pfam" id="PF01551"/>
    </source>
</evidence>
<dbReference type="Proteomes" id="UP000294613">
    <property type="component" value="Unassembled WGS sequence"/>
</dbReference>
<comment type="caution">
    <text evidence="5">The sequence shown here is derived from an EMBL/GenBank/DDBJ whole genome shotgun (WGS) entry which is preliminary data.</text>
</comment>
<evidence type="ECO:0000313" key="6">
    <source>
        <dbReference type="Proteomes" id="UP000294613"/>
    </source>
</evidence>
<dbReference type="AlphaFoldDB" id="A0A4R3JNZ1"/>
<keyword evidence="7" id="KW-1185">Reference proteome</keyword>
<dbReference type="EMBL" id="BHEO01000008">
    <property type="protein sequence ID" value="GBU06346.1"/>
    <property type="molecule type" value="Genomic_DNA"/>
</dbReference>
<keyword evidence="1" id="KW-1133">Transmembrane helix</keyword>
<organism evidence="5 6">
    <name type="scientific">Faecalimonas umbilicata</name>
    <dbReference type="NCBI Taxonomy" id="1912855"/>
    <lineage>
        <taxon>Bacteria</taxon>
        <taxon>Bacillati</taxon>
        <taxon>Bacillota</taxon>
        <taxon>Clostridia</taxon>
        <taxon>Lachnospirales</taxon>
        <taxon>Lachnospiraceae</taxon>
        <taxon>Faecalimonas</taxon>
    </lineage>
</organism>
<evidence type="ECO:0000313" key="4">
    <source>
        <dbReference type="EMBL" id="GBU06346.1"/>
    </source>
</evidence>
<evidence type="ECO:0000256" key="1">
    <source>
        <dbReference type="SAM" id="Phobius"/>
    </source>
</evidence>
<feature type="domain" description="LytM N-terminal" evidence="3">
    <location>
        <begin position="47"/>
        <end position="133"/>
    </location>
</feature>
<reference evidence="5 6" key="2">
    <citation type="submission" date="2019-03" db="EMBL/GenBank/DDBJ databases">
        <title>Genomic Encyclopedia of Type Strains, Phase IV (KMG-IV): sequencing the most valuable type-strain genomes for metagenomic binning, comparative biology and taxonomic classification.</title>
        <authorList>
            <person name="Goeker M."/>
        </authorList>
    </citation>
    <scope>NUCLEOTIDE SEQUENCE [LARGE SCALE GENOMIC DNA]</scope>
    <source>
        <strain evidence="5 6">DSM 103426</strain>
    </source>
</reference>
<dbReference type="Gene3D" id="2.70.70.10">
    <property type="entry name" value="Glucose Permease (Domain IIA)"/>
    <property type="match status" value="1"/>
</dbReference>